<dbReference type="EMBL" id="KT997847">
    <property type="protein sequence ID" value="ANS05514.1"/>
    <property type="molecule type" value="Genomic_DNA"/>
</dbReference>
<name>A0A1B1IW20_9CAUD</name>
<protein>
    <submittedName>
        <fullName evidence="1">Uncharacterized protein</fullName>
    </submittedName>
</protein>
<keyword evidence="2" id="KW-1185">Reference proteome</keyword>
<proteinExistence type="predicted"/>
<dbReference type="KEGG" id="vg:55002051"/>
<dbReference type="RefSeq" id="YP_009811028.1">
    <property type="nucleotide sequence ID" value="NC_048050.1"/>
</dbReference>
<sequence>MAKRPKDPSPYLSQVSGVDPEIVSQDYNLFYRPDVKPMNKAVNSLIMSLSNIVPTLANYQITEDIKTKKADEARAVEDFETNKKSFNDLIKNEKIPEGASPFYYNKMMELDLQSKARLFKKKFDNYYAENDLSNSLNINAFGETYEEQLKAFYKEQGLDKYDPLALNNAFFNTTSAFRNERYQQHSAKIMQNIKKQTETSFTHNISGLIIDGQDDEKTAGEVLTDLKGLTDGLISVGTNKARANDLFIMGLNKYIETVSDDEGFAFAGDILEELKTFQLGTGKFGGSAEGSSLIQEMELELASKHISFLEGKAKKEKVKDELFKESLSNTYWDEKNGLGEEFNIQEFIDQTLEQDGEYRFSPEAKEYLRILHNANEKALAVIVDDQEALTELMILQDEDIYSLKDKAFELLQDGKLTNTTFQKFYNSANTYNLIKNNTYFTNSLPYQNYLNIFKDIDISGMPILKSELPLIKLKFQKELWEWFQQNKTTFKGRDLQKQFDLEAQATISSILSNSLVLRESEEALRIFREIYGLTITTN</sequence>
<dbReference type="GeneID" id="55002051"/>
<dbReference type="Proteomes" id="UP000505242">
    <property type="component" value="Genome"/>
</dbReference>
<evidence type="ECO:0000313" key="2">
    <source>
        <dbReference type="Proteomes" id="UP000505242"/>
    </source>
</evidence>
<organism evidence="1 2">
    <name type="scientific">uncultured phage_Deep1-GF2-KM23-C739</name>
    <dbReference type="NCBI Taxonomy" id="2740798"/>
    <lineage>
        <taxon>Viruses</taxon>
        <taxon>Duplodnaviria</taxon>
        <taxon>Heunggongvirae</taxon>
        <taxon>Uroviricota</taxon>
        <taxon>Caudoviricetes</taxon>
        <taxon>Autographivirales</taxon>
        <taxon>Chosvirus</taxon>
        <taxon>Chosvirus KM23C739</taxon>
    </lineage>
</organism>
<reference evidence="1 2" key="1">
    <citation type="submission" date="2015-11" db="EMBL/GenBank/DDBJ databases">
        <title>Genomes of Abundant and Widespread Viruses from the Deep Ocean.</title>
        <authorList>
            <person name="Mizuno C.M."/>
            <person name="Ghai R."/>
            <person name="Saghai A."/>
            <person name="Lopez-Garcia P."/>
            <person name="Rodriguez-Valera F."/>
        </authorList>
    </citation>
    <scope>NUCLEOTIDE SEQUENCE [LARGE SCALE GENOMIC DNA]</scope>
</reference>
<accession>A0A1B1IW20</accession>
<evidence type="ECO:0000313" key="1">
    <source>
        <dbReference type="EMBL" id="ANS05514.1"/>
    </source>
</evidence>